<name>A0A345KWD0_9CAUD</name>
<organism evidence="1 2">
    <name type="scientific">Microbacterium phage Eden</name>
    <dbReference type="NCBI Taxonomy" id="2250289"/>
    <lineage>
        <taxon>Viruses</taxon>
        <taxon>Duplodnaviria</taxon>
        <taxon>Heunggongvirae</taxon>
        <taxon>Uroviricota</taxon>
        <taxon>Caudoviricetes</taxon>
        <taxon>Edenvirus</taxon>
        <taxon>Edenvirus eden</taxon>
    </lineage>
</organism>
<gene>
    <name evidence="1" type="primary">37</name>
    <name evidence="1" type="ORF">SEA_EDEN_37</name>
</gene>
<proteinExistence type="predicted"/>
<protein>
    <submittedName>
        <fullName evidence="1">Uncharacterized protein</fullName>
    </submittedName>
</protein>
<dbReference type="KEGG" id="vg:54997686"/>
<keyword evidence="2" id="KW-1185">Reference proteome</keyword>
<evidence type="ECO:0000313" key="1">
    <source>
        <dbReference type="EMBL" id="AXH47332.1"/>
    </source>
</evidence>
<dbReference type="Proteomes" id="UP000260367">
    <property type="component" value="Segment"/>
</dbReference>
<reference evidence="2" key="1">
    <citation type="submission" date="2018-06" db="EMBL/GenBank/DDBJ databases">
        <authorList>
            <person name="Zhirakovskaya E."/>
        </authorList>
    </citation>
    <scope>NUCLEOTIDE SEQUENCE [LARGE SCALE GENOMIC DNA]</scope>
</reference>
<dbReference type="EMBL" id="MH509447">
    <property type="protein sequence ID" value="AXH47332.1"/>
    <property type="molecule type" value="Genomic_DNA"/>
</dbReference>
<sequence length="63" mass="7045">MNSNENLTDLADETLLNRPFTPEVLSELGRRGFYVSPSGKTFRRGNAEQVAKWVKAGWTLMGS</sequence>
<dbReference type="RefSeq" id="YP_009806816.1">
    <property type="nucleotide sequence ID" value="NC_048017.1"/>
</dbReference>
<accession>A0A345KWD0</accession>
<dbReference type="GeneID" id="54997686"/>
<evidence type="ECO:0000313" key="2">
    <source>
        <dbReference type="Proteomes" id="UP000260367"/>
    </source>
</evidence>